<dbReference type="Proteomes" id="UP001331761">
    <property type="component" value="Unassembled WGS sequence"/>
</dbReference>
<evidence type="ECO:0000313" key="2">
    <source>
        <dbReference type="EMBL" id="KAK5977530.1"/>
    </source>
</evidence>
<proteinExistence type="predicted"/>
<sequence>MEKRANNGDTWFIKWINYAFEKIGHGICYAPWTCIVLSFIITGFLSLKIPLTEMENNISDFTPYGAR</sequence>
<evidence type="ECO:0000256" key="1">
    <source>
        <dbReference type="SAM" id="Phobius"/>
    </source>
</evidence>
<gene>
    <name evidence="2" type="ORF">GCK32_002644</name>
</gene>
<keyword evidence="1" id="KW-0812">Transmembrane</keyword>
<feature type="non-terminal residue" evidence="2">
    <location>
        <position position="67"/>
    </location>
</feature>
<organism evidence="2 3">
    <name type="scientific">Trichostrongylus colubriformis</name>
    <name type="common">Black scour worm</name>
    <dbReference type="NCBI Taxonomy" id="6319"/>
    <lineage>
        <taxon>Eukaryota</taxon>
        <taxon>Metazoa</taxon>
        <taxon>Ecdysozoa</taxon>
        <taxon>Nematoda</taxon>
        <taxon>Chromadorea</taxon>
        <taxon>Rhabditida</taxon>
        <taxon>Rhabditina</taxon>
        <taxon>Rhabditomorpha</taxon>
        <taxon>Strongyloidea</taxon>
        <taxon>Trichostrongylidae</taxon>
        <taxon>Trichostrongylus</taxon>
    </lineage>
</organism>
<evidence type="ECO:0000313" key="3">
    <source>
        <dbReference type="Proteomes" id="UP001331761"/>
    </source>
</evidence>
<protein>
    <submittedName>
        <fullName evidence="2">Uncharacterized protein</fullName>
    </submittedName>
</protein>
<feature type="transmembrane region" description="Helical" evidence="1">
    <location>
        <begin position="29"/>
        <end position="47"/>
    </location>
</feature>
<dbReference type="AlphaFoldDB" id="A0AAN8FV71"/>
<reference evidence="2 3" key="1">
    <citation type="submission" date="2019-10" db="EMBL/GenBank/DDBJ databases">
        <title>Assembly and Annotation for the nematode Trichostrongylus colubriformis.</title>
        <authorList>
            <person name="Martin J."/>
        </authorList>
    </citation>
    <scope>NUCLEOTIDE SEQUENCE [LARGE SCALE GENOMIC DNA]</scope>
    <source>
        <strain evidence="2">G859</strain>
        <tissue evidence="2">Whole worm</tissue>
    </source>
</reference>
<name>A0AAN8FV71_TRICO</name>
<dbReference type="EMBL" id="WIXE01010488">
    <property type="protein sequence ID" value="KAK5977530.1"/>
    <property type="molecule type" value="Genomic_DNA"/>
</dbReference>
<keyword evidence="1" id="KW-1133">Transmembrane helix</keyword>
<accession>A0AAN8FV71</accession>
<comment type="caution">
    <text evidence="2">The sequence shown here is derived from an EMBL/GenBank/DDBJ whole genome shotgun (WGS) entry which is preliminary data.</text>
</comment>
<keyword evidence="3" id="KW-1185">Reference proteome</keyword>
<keyword evidence="1" id="KW-0472">Membrane</keyword>